<evidence type="ECO:0000313" key="1">
    <source>
        <dbReference type="EMBL" id="SHI06901.1"/>
    </source>
</evidence>
<gene>
    <name evidence="1" type="ORF">SAMN05443248_7909</name>
</gene>
<evidence type="ECO:0008006" key="3">
    <source>
        <dbReference type="Google" id="ProtNLM"/>
    </source>
</evidence>
<sequence>MPLLEVKSIEPFAMSPVAAGASLSLTKRQIYNLITDGVLIAKRSGSRTLVDFESVKKYYASLPLKTVSASIPNAPQCIGAAPARRRTVRSAART</sequence>
<organism evidence="1 2">
    <name type="scientific">Bradyrhizobium erythrophlei</name>
    <dbReference type="NCBI Taxonomy" id="1437360"/>
    <lineage>
        <taxon>Bacteria</taxon>
        <taxon>Pseudomonadati</taxon>
        <taxon>Pseudomonadota</taxon>
        <taxon>Alphaproteobacteria</taxon>
        <taxon>Hyphomicrobiales</taxon>
        <taxon>Nitrobacteraceae</taxon>
        <taxon>Bradyrhizobium</taxon>
    </lineage>
</organism>
<name>A0A1M5Y4A7_9BRAD</name>
<dbReference type="AlphaFoldDB" id="A0A1M5Y4A7"/>
<reference evidence="1 2" key="1">
    <citation type="submission" date="2016-11" db="EMBL/GenBank/DDBJ databases">
        <authorList>
            <person name="Jaros S."/>
            <person name="Januszkiewicz K."/>
            <person name="Wedrychowicz H."/>
        </authorList>
    </citation>
    <scope>NUCLEOTIDE SEQUENCE [LARGE SCALE GENOMIC DNA]</scope>
    <source>
        <strain evidence="1 2">GAS138</strain>
    </source>
</reference>
<dbReference type="EMBL" id="LT670817">
    <property type="protein sequence ID" value="SHI06901.1"/>
    <property type="molecule type" value="Genomic_DNA"/>
</dbReference>
<dbReference type="OrthoDB" id="8455293at2"/>
<accession>A0A1M5Y4A7</accession>
<evidence type="ECO:0000313" key="2">
    <source>
        <dbReference type="Proteomes" id="UP000189796"/>
    </source>
</evidence>
<dbReference type="Proteomes" id="UP000189796">
    <property type="component" value="Chromosome I"/>
</dbReference>
<dbReference type="RefSeq" id="WP_154072743.1">
    <property type="nucleotide sequence ID" value="NZ_LT670817.1"/>
</dbReference>
<protein>
    <recommendedName>
        <fullName evidence="3">DNA binding domain-containing protein, excisionase family</fullName>
    </recommendedName>
</protein>
<proteinExistence type="predicted"/>